<dbReference type="Gene3D" id="3.40.50.300">
    <property type="entry name" value="P-loop containing nucleotide triphosphate hydrolases"/>
    <property type="match status" value="1"/>
</dbReference>
<dbReference type="SUPFAM" id="SSF52540">
    <property type="entry name" value="P-loop containing nucleoside triphosphate hydrolases"/>
    <property type="match status" value="1"/>
</dbReference>
<comment type="caution">
    <text evidence="1">The sequence shown here is derived from an EMBL/GenBank/DDBJ whole genome shotgun (WGS) entry which is preliminary data.</text>
</comment>
<gene>
    <name evidence="1" type="ORF">OMP40_00580</name>
</gene>
<dbReference type="RefSeq" id="WP_277528291.1">
    <property type="nucleotide sequence ID" value="NZ_JAPDIA010000001.1"/>
</dbReference>
<dbReference type="Proteomes" id="UP001153404">
    <property type="component" value="Unassembled WGS sequence"/>
</dbReference>
<accession>A0A9X4KNZ2</accession>
<keyword evidence="2" id="KW-1185">Reference proteome</keyword>
<organism evidence="1 2">
    <name type="scientific">Cohnella rhizosphaerae</name>
    <dbReference type="NCBI Taxonomy" id="1457232"/>
    <lineage>
        <taxon>Bacteria</taxon>
        <taxon>Bacillati</taxon>
        <taxon>Bacillota</taxon>
        <taxon>Bacilli</taxon>
        <taxon>Bacillales</taxon>
        <taxon>Paenibacillaceae</taxon>
        <taxon>Cohnella</taxon>
    </lineage>
</organism>
<name>A0A9X4KNZ2_9BACL</name>
<dbReference type="AlphaFoldDB" id="A0A9X4KNZ2"/>
<dbReference type="InterPro" id="IPR027417">
    <property type="entry name" value="P-loop_NTPase"/>
</dbReference>
<sequence length="155" mass="17573">MGLFNKRKLPHEVFTPRKPEVNSDMYISRPRLEKDLKRELLGTKHVIIHGESGCGKSWLYKKVLSDMNINYEVINLANAARYGSITEEIKMVHSSLQPTRKTGYSEKKAGELSAGIAKGQLEFVGEFSVSEQDPVELLFKHLYKKSKKTSFGISI</sequence>
<protein>
    <submittedName>
        <fullName evidence="1">AAA family ATPase</fullName>
    </submittedName>
</protein>
<dbReference type="EMBL" id="JAPDIA010000001">
    <property type="protein sequence ID" value="MDG0808068.1"/>
    <property type="molecule type" value="Genomic_DNA"/>
</dbReference>
<evidence type="ECO:0000313" key="1">
    <source>
        <dbReference type="EMBL" id="MDG0808068.1"/>
    </source>
</evidence>
<proteinExistence type="predicted"/>
<reference evidence="1" key="1">
    <citation type="submission" date="2022-10" db="EMBL/GenBank/DDBJ databases">
        <title>Comparative genomic analysis of Cohnella hashimotonis sp. nov., isolated from the International Space Station.</title>
        <authorList>
            <person name="Simpson A."/>
            <person name="Venkateswaran K."/>
        </authorList>
    </citation>
    <scope>NUCLEOTIDE SEQUENCE</scope>
    <source>
        <strain evidence="1">DSM 28161</strain>
    </source>
</reference>
<evidence type="ECO:0000313" key="2">
    <source>
        <dbReference type="Proteomes" id="UP001153404"/>
    </source>
</evidence>